<dbReference type="Proteomes" id="UP000499080">
    <property type="component" value="Unassembled WGS sequence"/>
</dbReference>
<evidence type="ECO:0000313" key="5">
    <source>
        <dbReference type="Proteomes" id="UP000499080"/>
    </source>
</evidence>
<protein>
    <submittedName>
        <fullName evidence="2">Uncharacterized protein</fullName>
    </submittedName>
</protein>
<dbReference type="AlphaFoldDB" id="A0A4Y2WRD9"/>
<evidence type="ECO:0000313" key="4">
    <source>
        <dbReference type="EMBL" id="GBO39282.1"/>
    </source>
</evidence>
<dbReference type="EMBL" id="BGPR01064260">
    <property type="protein sequence ID" value="GBO39276.1"/>
    <property type="molecule type" value="Genomic_DNA"/>
</dbReference>
<proteinExistence type="predicted"/>
<name>A0A4Y2WRD9_ARAVE</name>
<keyword evidence="5" id="KW-1185">Reference proteome</keyword>
<dbReference type="EMBL" id="BGPR01064263">
    <property type="protein sequence ID" value="GBO39282.1"/>
    <property type="molecule type" value="Genomic_DNA"/>
</dbReference>
<reference evidence="2 5" key="1">
    <citation type="journal article" date="2019" name="Sci. Rep.">
        <title>Orb-weaving spider Araneus ventricosus genome elucidates the spidroin gene catalogue.</title>
        <authorList>
            <person name="Kono N."/>
            <person name="Nakamura H."/>
            <person name="Ohtoshi R."/>
            <person name="Moran D.A.P."/>
            <person name="Shinohara A."/>
            <person name="Yoshida Y."/>
            <person name="Fujiwara M."/>
            <person name="Mori M."/>
            <person name="Tomita M."/>
            <person name="Arakawa K."/>
        </authorList>
    </citation>
    <scope>NUCLEOTIDE SEQUENCE [LARGE SCALE GENOMIC DNA]</scope>
</reference>
<sequence length="119" mass="13926">MATLRWNPASKRITYHQVTCLTFRNHEEQIQIPKKSRQYLECRYFGAENLRVLIMAYGVEVLRLRKLESQKNAARITSSVIPLRNAPENDFVRTKTSIMFSSRKVFIPRAKISSFIHPS</sequence>
<comment type="caution">
    <text evidence="2">The sequence shown here is derived from an EMBL/GenBank/DDBJ whole genome shotgun (WGS) entry which is preliminary data.</text>
</comment>
<organism evidence="2 5">
    <name type="scientific">Araneus ventricosus</name>
    <name type="common">Orbweaver spider</name>
    <name type="synonym">Epeira ventricosa</name>
    <dbReference type="NCBI Taxonomy" id="182803"/>
    <lineage>
        <taxon>Eukaryota</taxon>
        <taxon>Metazoa</taxon>
        <taxon>Ecdysozoa</taxon>
        <taxon>Arthropoda</taxon>
        <taxon>Chelicerata</taxon>
        <taxon>Arachnida</taxon>
        <taxon>Araneae</taxon>
        <taxon>Araneomorphae</taxon>
        <taxon>Entelegynae</taxon>
        <taxon>Araneoidea</taxon>
        <taxon>Araneidae</taxon>
        <taxon>Araneus</taxon>
    </lineage>
</organism>
<evidence type="ECO:0000313" key="2">
    <source>
        <dbReference type="EMBL" id="GBO39278.1"/>
    </source>
</evidence>
<dbReference type="EMBL" id="BGPR01064262">
    <property type="protein sequence ID" value="GBO39279.1"/>
    <property type="molecule type" value="Genomic_DNA"/>
</dbReference>
<dbReference type="EMBL" id="BGPR01064261">
    <property type="protein sequence ID" value="GBO39278.1"/>
    <property type="molecule type" value="Genomic_DNA"/>
</dbReference>
<accession>A0A4Y2WRD9</accession>
<evidence type="ECO:0000313" key="3">
    <source>
        <dbReference type="EMBL" id="GBO39279.1"/>
    </source>
</evidence>
<evidence type="ECO:0000313" key="1">
    <source>
        <dbReference type="EMBL" id="GBO39276.1"/>
    </source>
</evidence>
<gene>
    <name evidence="1" type="ORF">AVEN_110079_1</name>
    <name evidence="2" type="ORF">AVEN_185135_1</name>
    <name evidence="3" type="ORF">AVEN_216116_1</name>
    <name evidence="4" type="ORF">AVEN_217144_1</name>
</gene>